<accession>A0ABD3F1F2</accession>
<feature type="signal peptide" evidence="1">
    <location>
        <begin position="1"/>
        <end position="17"/>
    </location>
</feature>
<sequence>VLVALPAIVVCGPFVQAMPGEAGSSLKPPAVNHSNQVLASDLEARLRARLG</sequence>
<gene>
    <name evidence="2" type="ORF">V7S43_014848</name>
</gene>
<organism evidence="2 3">
    <name type="scientific">Phytophthora oleae</name>
    <dbReference type="NCBI Taxonomy" id="2107226"/>
    <lineage>
        <taxon>Eukaryota</taxon>
        <taxon>Sar</taxon>
        <taxon>Stramenopiles</taxon>
        <taxon>Oomycota</taxon>
        <taxon>Peronosporomycetes</taxon>
        <taxon>Peronosporales</taxon>
        <taxon>Peronosporaceae</taxon>
        <taxon>Phytophthora</taxon>
    </lineage>
</organism>
<evidence type="ECO:0008006" key="4">
    <source>
        <dbReference type="Google" id="ProtNLM"/>
    </source>
</evidence>
<dbReference type="AlphaFoldDB" id="A0ABD3F1F2"/>
<evidence type="ECO:0000313" key="2">
    <source>
        <dbReference type="EMBL" id="KAL3660321.1"/>
    </source>
</evidence>
<reference evidence="2 3" key="1">
    <citation type="submission" date="2024-09" db="EMBL/GenBank/DDBJ databases">
        <title>Genome sequencing and assembly of Phytophthora oleae, isolate VK10A, causative agent of rot of olive drupes.</title>
        <authorList>
            <person name="Conti Taguali S."/>
            <person name="Riolo M."/>
            <person name="La Spada F."/>
            <person name="Cacciola S.O."/>
            <person name="Dionisio G."/>
        </authorList>
    </citation>
    <scope>NUCLEOTIDE SEQUENCE [LARGE SCALE GENOMIC DNA]</scope>
    <source>
        <strain evidence="2 3">VK10A</strain>
    </source>
</reference>
<dbReference type="Proteomes" id="UP001632037">
    <property type="component" value="Unassembled WGS sequence"/>
</dbReference>
<evidence type="ECO:0000313" key="3">
    <source>
        <dbReference type="Proteomes" id="UP001632037"/>
    </source>
</evidence>
<keyword evidence="3" id="KW-1185">Reference proteome</keyword>
<proteinExistence type="predicted"/>
<protein>
    <recommendedName>
        <fullName evidence="4">RxLR effector protein</fullName>
    </recommendedName>
</protein>
<dbReference type="EMBL" id="JBIMZQ010000042">
    <property type="protein sequence ID" value="KAL3660321.1"/>
    <property type="molecule type" value="Genomic_DNA"/>
</dbReference>
<name>A0ABD3F1F2_9STRA</name>
<keyword evidence="1" id="KW-0732">Signal</keyword>
<comment type="caution">
    <text evidence="2">The sequence shown here is derived from an EMBL/GenBank/DDBJ whole genome shotgun (WGS) entry which is preliminary data.</text>
</comment>
<feature type="non-terminal residue" evidence="2">
    <location>
        <position position="1"/>
    </location>
</feature>
<evidence type="ECO:0000256" key="1">
    <source>
        <dbReference type="SAM" id="SignalP"/>
    </source>
</evidence>
<feature type="chain" id="PRO_5044827785" description="RxLR effector protein" evidence="1">
    <location>
        <begin position="18"/>
        <end position="51"/>
    </location>
</feature>